<dbReference type="SMART" id="SM00342">
    <property type="entry name" value="HTH_ARAC"/>
    <property type="match status" value="1"/>
</dbReference>
<evidence type="ECO:0000256" key="1">
    <source>
        <dbReference type="ARBA" id="ARBA00023015"/>
    </source>
</evidence>
<accession>A0A1H6VL47</accession>
<dbReference type="InterPro" id="IPR018060">
    <property type="entry name" value="HTH_AraC"/>
</dbReference>
<dbReference type="GO" id="GO:0003700">
    <property type="term" value="F:DNA-binding transcription factor activity"/>
    <property type="evidence" value="ECO:0007669"/>
    <property type="project" value="InterPro"/>
</dbReference>
<organism evidence="5 6">
    <name type="scientific">Dyadobacter koreensis</name>
    <dbReference type="NCBI Taxonomy" id="408657"/>
    <lineage>
        <taxon>Bacteria</taxon>
        <taxon>Pseudomonadati</taxon>
        <taxon>Bacteroidota</taxon>
        <taxon>Cytophagia</taxon>
        <taxon>Cytophagales</taxon>
        <taxon>Spirosomataceae</taxon>
        <taxon>Dyadobacter</taxon>
    </lineage>
</organism>
<dbReference type="GO" id="GO:0043565">
    <property type="term" value="F:sequence-specific DNA binding"/>
    <property type="evidence" value="ECO:0007669"/>
    <property type="project" value="InterPro"/>
</dbReference>
<gene>
    <name evidence="5" type="ORF">SAMN04487995_3014</name>
</gene>
<dbReference type="AlphaFoldDB" id="A0A1H6VL47"/>
<dbReference type="SUPFAM" id="SSF51215">
    <property type="entry name" value="Regulatory protein AraC"/>
    <property type="match status" value="1"/>
</dbReference>
<evidence type="ECO:0000259" key="4">
    <source>
        <dbReference type="PROSITE" id="PS01124"/>
    </source>
</evidence>
<dbReference type="Gene3D" id="1.10.10.60">
    <property type="entry name" value="Homeodomain-like"/>
    <property type="match status" value="1"/>
</dbReference>
<protein>
    <submittedName>
        <fullName evidence="5">AraC-type DNA-binding protein</fullName>
    </submittedName>
</protein>
<dbReference type="PROSITE" id="PS01124">
    <property type="entry name" value="HTH_ARAC_FAMILY_2"/>
    <property type="match status" value="1"/>
</dbReference>
<dbReference type="InterPro" id="IPR037923">
    <property type="entry name" value="HTH-like"/>
</dbReference>
<dbReference type="EMBL" id="FNXY01000004">
    <property type="protein sequence ID" value="SEJ01022.1"/>
    <property type="molecule type" value="Genomic_DNA"/>
</dbReference>
<dbReference type="PANTHER" id="PTHR43280:SF32">
    <property type="entry name" value="TRANSCRIPTIONAL REGULATORY PROTEIN"/>
    <property type="match status" value="1"/>
</dbReference>
<dbReference type="Proteomes" id="UP000199532">
    <property type="component" value="Unassembled WGS sequence"/>
</dbReference>
<dbReference type="STRING" id="408657.SAMN04487995_3014"/>
<dbReference type="InterPro" id="IPR003313">
    <property type="entry name" value="AraC-bd"/>
</dbReference>
<dbReference type="RefSeq" id="WP_090336156.1">
    <property type="nucleotide sequence ID" value="NZ_FNXY01000004.1"/>
</dbReference>
<name>A0A1H6VL47_9BACT</name>
<reference evidence="5 6" key="1">
    <citation type="submission" date="2016-10" db="EMBL/GenBank/DDBJ databases">
        <authorList>
            <person name="de Groot N.N."/>
        </authorList>
    </citation>
    <scope>NUCLEOTIDE SEQUENCE [LARGE SCALE GENOMIC DNA]</scope>
    <source>
        <strain evidence="5 6">DSM 19938</strain>
    </source>
</reference>
<dbReference type="Pfam" id="PF12833">
    <property type="entry name" value="HTH_18"/>
    <property type="match status" value="1"/>
</dbReference>
<feature type="domain" description="HTH araC/xylS-type" evidence="4">
    <location>
        <begin position="193"/>
        <end position="303"/>
    </location>
</feature>
<proteinExistence type="predicted"/>
<keyword evidence="1" id="KW-0805">Transcription regulation</keyword>
<evidence type="ECO:0000313" key="6">
    <source>
        <dbReference type="Proteomes" id="UP000199532"/>
    </source>
</evidence>
<dbReference type="InterPro" id="IPR009057">
    <property type="entry name" value="Homeodomain-like_sf"/>
</dbReference>
<evidence type="ECO:0000256" key="2">
    <source>
        <dbReference type="ARBA" id="ARBA00023125"/>
    </source>
</evidence>
<dbReference type="OrthoDB" id="629929at2"/>
<evidence type="ECO:0000313" key="5">
    <source>
        <dbReference type="EMBL" id="SEJ01022.1"/>
    </source>
</evidence>
<evidence type="ECO:0000256" key="3">
    <source>
        <dbReference type="ARBA" id="ARBA00023163"/>
    </source>
</evidence>
<sequence length="303" mass="35158">MKTNTETIEEFYKHKFNHLPENLQQELGHFNVFRLEDCVGKNGTPVKYSRRDFFKISLVRGKYIYHYADKSVEIDGSTLLFFNPQIPYTFQPIPGSEDSTGYFCIFKEFFFTEKMRGGIGDLPMFVPGSKPSYALSPTQDEHVSAIFQKMIDELNSDYRFKYDLIRNYVTELVHYALKMEPTETLHQHTDANSRIASIFSELLERQFPIESPSQRFTMRSAQDFAEKLSVHVNHLNRALKATTGKTTSHHIAERITNEAKALLKHSNWNISEISYCLGFEEAAHFNNFFKKQTETTPSAFRAI</sequence>
<keyword evidence="3" id="KW-0804">Transcription</keyword>
<dbReference type="Pfam" id="PF02311">
    <property type="entry name" value="AraC_binding"/>
    <property type="match status" value="1"/>
</dbReference>
<dbReference type="SUPFAM" id="SSF46689">
    <property type="entry name" value="Homeodomain-like"/>
    <property type="match status" value="1"/>
</dbReference>
<dbReference type="PANTHER" id="PTHR43280">
    <property type="entry name" value="ARAC-FAMILY TRANSCRIPTIONAL REGULATOR"/>
    <property type="match status" value="1"/>
</dbReference>
<keyword evidence="6" id="KW-1185">Reference proteome</keyword>
<keyword evidence="2 5" id="KW-0238">DNA-binding</keyword>